<keyword evidence="3" id="KW-1185">Reference proteome</keyword>
<accession>A0A5B9PFV2</accession>
<evidence type="ECO:0000313" key="3">
    <source>
        <dbReference type="Proteomes" id="UP000322214"/>
    </source>
</evidence>
<organism evidence="2 3">
    <name type="scientific">Mariniblastus fucicola</name>
    <dbReference type="NCBI Taxonomy" id="980251"/>
    <lineage>
        <taxon>Bacteria</taxon>
        <taxon>Pseudomonadati</taxon>
        <taxon>Planctomycetota</taxon>
        <taxon>Planctomycetia</taxon>
        <taxon>Pirellulales</taxon>
        <taxon>Pirellulaceae</taxon>
        <taxon>Mariniblastus</taxon>
    </lineage>
</organism>
<proteinExistence type="predicted"/>
<dbReference type="AlphaFoldDB" id="A0A5B9PFV2"/>
<dbReference type="Proteomes" id="UP000322214">
    <property type="component" value="Chromosome"/>
</dbReference>
<feature type="signal peptide" evidence="1">
    <location>
        <begin position="1"/>
        <end position="26"/>
    </location>
</feature>
<feature type="chain" id="PRO_5022888750" evidence="1">
    <location>
        <begin position="27"/>
        <end position="151"/>
    </location>
</feature>
<dbReference type="EMBL" id="CP042912">
    <property type="protein sequence ID" value="QEG24075.1"/>
    <property type="molecule type" value="Genomic_DNA"/>
</dbReference>
<evidence type="ECO:0000256" key="1">
    <source>
        <dbReference type="SAM" id="SignalP"/>
    </source>
</evidence>
<dbReference type="KEGG" id="mff:MFFC18_39910"/>
<evidence type="ECO:0000313" key="2">
    <source>
        <dbReference type="EMBL" id="QEG24075.1"/>
    </source>
</evidence>
<sequence precursor="true">MQNSMHCIRCCLLVVGSLFLASTSFADLILVCAECRTIDSNDYSDFGCWDDCDSFHSTEPPTYFDTGGGVLVEYKSIKTVAGTVRTCISDNTTNGVDCIKYDTDQVCATFNYYSGFNCTGVIVNPTQFDVYVDNDCSTDPNGCPGGGPPPL</sequence>
<gene>
    <name evidence="2" type="ORF">MFFC18_39910</name>
</gene>
<keyword evidence="1" id="KW-0732">Signal</keyword>
<protein>
    <submittedName>
        <fullName evidence="2">Uncharacterized protein</fullName>
    </submittedName>
</protein>
<name>A0A5B9PFV2_9BACT</name>
<reference evidence="2 3" key="1">
    <citation type="submission" date="2019-08" db="EMBL/GenBank/DDBJ databases">
        <title>Deep-cultivation of Planctomycetes and their phenomic and genomic characterization uncovers novel biology.</title>
        <authorList>
            <person name="Wiegand S."/>
            <person name="Jogler M."/>
            <person name="Boedeker C."/>
            <person name="Pinto D."/>
            <person name="Vollmers J."/>
            <person name="Rivas-Marin E."/>
            <person name="Kohn T."/>
            <person name="Peeters S.H."/>
            <person name="Heuer A."/>
            <person name="Rast P."/>
            <person name="Oberbeckmann S."/>
            <person name="Bunk B."/>
            <person name="Jeske O."/>
            <person name="Meyerdierks A."/>
            <person name="Storesund J.E."/>
            <person name="Kallscheuer N."/>
            <person name="Luecker S."/>
            <person name="Lage O.M."/>
            <person name="Pohl T."/>
            <person name="Merkel B.J."/>
            <person name="Hornburger P."/>
            <person name="Mueller R.-W."/>
            <person name="Bruemmer F."/>
            <person name="Labrenz M."/>
            <person name="Spormann A.M."/>
            <person name="Op den Camp H."/>
            <person name="Overmann J."/>
            <person name="Amann R."/>
            <person name="Jetten M.S.M."/>
            <person name="Mascher T."/>
            <person name="Medema M.H."/>
            <person name="Devos D.P."/>
            <person name="Kaster A.-K."/>
            <person name="Ovreas L."/>
            <person name="Rohde M."/>
            <person name="Galperin M.Y."/>
            <person name="Jogler C."/>
        </authorList>
    </citation>
    <scope>NUCLEOTIDE SEQUENCE [LARGE SCALE GENOMIC DNA]</scope>
    <source>
        <strain evidence="2 3">FC18</strain>
    </source>
</reference>